<reference evidence="2 3" key="1">
    <citation type="journal article" date="2016" name="Nat. Commun.">
        <title>Thousands of microbial genomes shed light on interconnected biogeochemical processes in an aquifer system.</title>
        <authorList>
            <person name="Anantharaman K."/>
            <person name="Brown C.T."/>
            <person name="Hug L.A."/>
            <person name="Sharon I."/>
            <person name="Castelle C.J."/>
            <person name="Probst A.J."/>
            <person name="Thomas B.C."/>
            <person name="Singh A."/>
            <person name="Wilkins M.J."/>
            <person name="Karaoz U."/>
            <person name="Brodie E.L."/>
            <person name="Williams K.H."/>
            <person name="Hubbard S.S."/>
            <person name="Banfield J.F."/>
        </authorList>
    </citation>
    <scope>NUCLEOTIDE SEQUENCE [LARGE SCALE GENOMIC DNA]</scope>
</reference>
<keyword evidence="1" id="KW-0472">Membrane</keyword>
<dbReference type="EMBL" id="MHTL01000011">
    <property type="protein sequence ID" value="OHA60599.1"/>
    <property type="molecule type" value="Genomic_DNA"/>
</dbReference>
<comment type="caution">
    <text evidence="2">The sequence shown here is derived from an EMBL/GenBank/DDBJ whole genome shotgun (WGS) entry which is preliminary data.</text>
</comment>
<keyword evidence="1" id="KW-1133">Transmembrane helix</keyword>
<gene>
    <name evidence="2" type="ORF">A2569_00805</name>
</gene>
<evidence type="ECO:0000313" key="3">
    <source>
        <dbReference type="Proteomes" id="UP000177090"/>
    </source>
</evidence>
<dbReference type="AlphaFoldDB" id="A0A1G2QKI7"/>
<keyword evidence="1" id="KW-0812">Transmembrane</keyword>
<organism evidence="2 3">
    <name type="scientific">Candidatus Vogelbacteria bacterium RIFOXYD1_FULL_51_18</name>
    <dbReference type="NCBI Taxonomy" id="1802440"/>
    <lineage>
        <taxon>Bacteria</taxon>
        <taxon>Candidatus Vogeliibacteriota</taxon>
    </lineage>
</organism>
<feature type="transmembrane region" description="Helical" evidence="1">
    <location>
        <begin position="7"/>
        <end position="28"/>
    </location>
</feature>
<protein>
    <submittedName>
        <fullName evidence="2">Uncharacterized protein</fullName>
    </submittedName>
</protein>
<sequence>MNQRGFGLMPAIGAVSFVIIFVAGYFAVRTLSPVSAVPAPLTEQSTTTNTAALRTAVSGTIDPRDIESVLFTVGAAPSVRVTVDTPTAGVVVKVTDPKGGTYSAIANTGNADSKEGERYIIERKPDGTYRITIIAPGGTTPGEYRVTVENPSGSSPAPYTVDIPDAPVVVTDTQNVGGSSANIEVSITVGETIALSGFVAIADAQVIATITAPSGTQTSLLLAEEEGSLGTYSGTFNGATESGTYSVEYVIQGENSAEDEFYKTSYDQFTVAGGTVTGSGGVNKKFDINRGDEIQLIGY</sequence>
<proteinExistence type="predicted"/>
<evidence type="ECO:0000256" key="1">
    <source>
        <dbReference type="SAM" id="Phobius"/>
    </source>
</evidence>
<accession>A0A1G2QKI7</accession>
<name>A0A1G2QKI7_9BACT</name>
<evidence type="ECO:0000313" key="2">
    <source>
        <dbReference type="EMBL" id="OHA60599.1"/>
    </source>
</evidence>
<dbReference type="STRING" id="1802440.A2569_00805"/>
<dbReference type="Proteomes" id="UP000177090">
    <property type="component" value="Unassembled WGS sequence"/>
</dbReference>